<dbReference type="Gene3D" id="3.20.20.140">
    <property type="entry name" value="Metal-dependent hydrolases"/>
    <property type="match status" value="2"/>
</dbReference>
<organism evidence="2 3">
    <name type="scientific">Phrynosoma platyrhinos</name>
    <name type="common">Desert horned lizard</name>
    <dbReference type="NCBI Taxonomy" id="52577"/>
    <lineage>
        <taxon>Eukaryota</taxon>
        <taxon>Metazoa</taxon>
        <taxon>Chordata</taxon>
        <taxon>Craniata</taxon>
        <taxon>Vertebrata</taxon>
        <taxon>Euteleostomi</taxon>
        <taxon>Lepidosauria</taxon>
        <taxon>Squamata</taxon>
        <taxon>Bifurcata</taxon>
        <taxon>Unidentata</taxon>
        <taxon>Episquamata</taxon>
        <taxon>Toxicofera</taxon>
        <taxon>Iguania</taxon>
        <taxon>Phrynosomatidae</taxon>
        <taxon>Phrynosomatinae</taxon>
        <taxon>Phrynosoma</taxon>
    </lineage>
</organism>
<comment type="similarity">
    <text evidence="1">Belongs to the metallo-dependent hydrolases superfamily. Peptidase M19 family.</text>
</comment>
<dbReference type="InterPro" id="IPR032466">
    <property type="entry name" value="Metal_Hydrolase"/>
</dbReference>
<keyword evidence="1" id="KW-0472">Membrane</keyword>
<keyword evidence="1" id="KW-0732">Signal</keyword>
<feature type="signal peptide" evidence="1">
    <location>
        <begin position="1"/>
        <end position="30"/>
    </location>
</feature>
<evidence type="ECO:0000313" key="3">
    <source>
        <dbReference type="Proteomes" id="UP000826234"/>
    </source>
</evidence>
<dbReference type="InterPro" id="IPR008257">
    <property type="entry name" value="Pept_M19"/>
</dbReference>
<dbReference type="SUPFAM" id="SSF51556">
    <property type="entry name" value="Metallo-dependent hydrolases"/>
    <property type="match status" value="2"/>
</dbReference>
<keyword evidence="1" id="KW-0482">Metalloprotease</keyword>
<dbReference type="PROSITE" id="PS00869">
    <property type="entry name" value="RENAL_DIPEPTIDASE_1"/>
    <property type="match status" value="1"/>
</dbReference>
<protein>
    <recommendedName>
        <fullName evidence="1">Dipeptidase</fullName>
        <ecNumber evidence="1">3.4.13.19</ecNumber>
    </recommendedName>
</protein>
<keyword evidence="1" id="KW-0645">Protease</keyword>
<keyword evidence="1" id="KW-1015">Disulfide bond</keyword>
<sequence>MCVNPKCVLLPKLFLLKILLLFCDVWDSRADDHLQWALDIMRETPLIDGHNGLPLKLRWFYQNKLRKVDLRTVDTTLTNIQKLQAGRVGAQIWAVQLFCDSQNKDVVRLTLEQIDLVRRMCQRYDELELVTSSQGLANSKKIACLMGIDGGHSIDSSLATLRMYYDLGVRYLTLTQYCNTPWAESSVPEESTFYRQVDGLTAFGKEVVKEMNRLGMMIDLSHASEATAMAVLSIAKAPVIFSHSAAFALCKNPSNIPDSILQLLKENNGIVMMSFNLKLLACGRVSADISVVADHYDYIKKKIGSKYLGIGADYDGVNIHPVGLKDVSKYPALINELLKRGWSEEELKGILRENFLRVFREVEKVRLKKAGEEERTRSELKCVRDDIKGAKQHPLNLSQPSVIILHCPSRSAVPPAFIVAATHHCGSPALVAKKYPSSISISMFVDPMKDNLKMLLGLLFLLADILGSRGDAGLRKKALELMKRAPLIDGHNDLPLKLRWLYQNKLSKVNLRTLNNTATNIGKLQAGHVGVQFWSVYVLCSAQNKDAVRLTLEQIDLVKRMCGAYAEFELVTSSQGITDTDSKKIACLIGIEGGHSIDSSLAALRMFYDLGVRAETSSKERHNFYPKTKGLSSFGKKSNQGIIMVTFPTKFLACGDQRVNLSTVAGMGHFLHITAL</sequence>
<keyword evidence="3" id="KW-1185">Reference proteome</keyword>
<keyword evidence="1" id="KW-0325">Glycoprotein</keyword>
<comment type="cofactor">
    <cofactor evidence="1">
        <name>Zn(2+)</name>
        <dbReference type="ChEBI" id="CHEBI:29105"/>
    </cofactor>
</comment>
<comment type="catalytic activity">
    <reaction evidence="1">
        <text>an L-aminoacyl-L-amino acid + H2O = 2 an L-alpha-amino acid</text>
        <dbReference type="Rhea" id="RHEA:48940"/>
        <dbReference type="ChEBI" id="CHEBI:15377"/>
        <dbReference type="ChEBI" id="CHEBI:59869"/>
        <dbReference type="ChEBI" id="CHEBI:77460"/>
        <dbReference type="EC" id="3.4.13.19"/>
    </reaction>
</comment>
<dbReference type="EMBL" id="JAIPUX010003776">
    <property type="protein sequence ID" value="KAH0619508.1"/>
    <property type="molecule type" value="Genomic_DNA"/>
</dbReference>
<keyword evidence="1" id="KW-0862">Zinc</keyword>
<feature type="chain" id="PRO_5045002992" description="Dipeptidase" evidence="1">
    <location>
        <begin position="31"/>
        <end position="676"/>
    </location>
</feature>
<dbReference type="EC" id="3.4.13.19" evidence="1"/>
<proteinExistence type="inferred from homology"/>
<keyword evidence="1" id="KW-0224">Dipeptidase</keyword>
<name>A0ABQ7SQE1_PHRPL</name>
<evidence type="ECO:0000256" key="1">
    <source>
        <dbReference type="RuleBase" id="RU341113"/>
    </source>
</evidence>
<dbReference type="PANTHER" id="PTHR10443">
    <property type="entry name" value="MICROSOMAL DIPEPTIDASE"/>
    <property type="match status" value="1"/>
</dbReference>
<keyword evidence="1" id="KW-0479">Metal-binding</keyword>
<dbReference type="Proteomes" id="UP000826234">
    <property type="component" value="Unassembled WGS sequence"/>
</dbReference>
<comment type="subunit">
    <text evidence="1">Homodimer; disulfide-linked.</text>
</comment>
<accession>A0ABQ7SQE1</accession>
<keyword evidence="1" id="KW-0378">Hydrolase</keyword>
<comment type="subcellular location">
    <subcellularLocation>
        <location evidence="1">Membrane</location>
        <topology evidence="1">Lipid-anchor</topology>
        <topology evidence="1">GPI-anchor</topology>
    </subcellularLocation>
</comment>
<dbReference type="CDD" id="cd01301">
    <property type="entry name" value="rDP_like"/>
    <property type="match status" value="1"/>
</dbReference>
<dbReference type="PROSITE" id="PS51365">
    <property type="entry name" value="RENAL_DIPEPTIDASE_2"/>
    <property type="match status" value="2"/>
</dbReference>
<dbReference type="Pfam" id="PF01244">
    <property type="entry name" value="Peptidase_M19"/>
    <property type="match status" value="2"/>
</dbReference>
<keyword evidence="1" id="KW-0449">Lipoprotein</keyword>
<comment type="caution">
    <text evidence="2">The sequence shown here is derived from an EMBL/GenBank/DDBJ whole genome shotgun (WGS) entry which is preliminary data.</text>
</comment>
<keyword evidence="1" id="KW-0336">GPI-anchor</keyword>
<dbReference type="InterPro" id="IPR000180">
    <property type="entry name" value="Dipep_AS"/>
</dbReference>
<reference evidence="2 3" key="1">
    <citation type="journal article" date="2022" name="Gigascience">
        <title>A chromosome-level genome assembly and annotation of the desert horned lizard, Phrynosoma platyrhinos, provides insight into chromosomal rearrangements among reptiles.</title>
        <authorList>
            <person name="Koochekian N."/>
            <person name="Ascanio A."/>
            <person name="Farleigh K."/>
            <person name="Card D.C."/>
            <person name="Schield D.R."/>
            <person name="Castoe T.A."/>
            <person name="Jezkova T."/>
        </authorList>
    </citation>
    <scope>NUCLEOTIDE SEQUENCE [LARGE SCALE GENOMIC DNA]</scope>
    <source>
        <strain evidence="2">NK-2021</strain>
    </source>
</reference>
<evidence type="ECO:0000313" key="2">
    <source>
        <dbReference type="EMBL" id="KAH0619508.1"/>
    </source>
</evidence>
<dbReference type="PANTHER" id="PTHR10443:SF9">
    <property type="entry name" value="DIPEPTIDASE 2"/>
    <property type="match status" value="1"/>
</dbReference>
<gene>
    <name evidence="2" type="ORF">JD844_000190</name>
</gene>